<dbReference type="Pfam" id="PF07741">
    <property type="entry name" value="BRF1"/>
    <property type="match status" value="1"/>
</dbReference>
<keyword evidence="3" id="KW-0479">Metal-binding</keyword>
<evidence type="ECO:0000256" key="6">
    <source>
        <dbReference type="ARBA" id="ARBA00023015"/>
    </source>
</evidence>
<keyword evidence="13" id="KW-0648">Protein biosynthesis</keyword>
<keyword evidence="7" id="KW-0010">Activator</keyword>
<evidence type="ECO:0000313" key="14">
    <source>
        <dbReference type="Proteomes" id="UP000282876"/>
    </source>
</evidence>
<dbReference type="InterPro" id="IPR000812">
    <property type="entry name" value="TFIIB"/>
</dbReference>
<dbReference type="SMART" id="SM00385">
    <property type="entry name" value="CYCLIN"/>
    <property type="match status" value="2"/>
</dbReference>
<keyword evidence="6" id="KW-0805">Transcription regulation</keyword>
<dbReference type="GO" id="GO:0097550">
    <property type="term" value="C:transcription preinitiation complex"/>
    <property type="evidence" value="ECO:0007669"/>
    <property type="project" value="TreeGrafter"/>
</dbReference>
<dbReference type="GO" id="GO:0017025">
    <property type="term" value="F:TBP-class protein binding"/>
    <property type="evidence" value="ECO:0007669"/>
    <property type="project" value="InterPro"/>
</dbReference>
<dbReference type="GO" id="GO:0003743">
    <property type="term" value="F:translation initiation factor activity"/>
    <property type="evidence" value="ECO:0007669"/>
    <property type="project" value="UniProtKB-KW"/>
</dbReference>
<keyword evidence="4 11" id="KW-0863">Zinc-finger</keyword>
<gene>
    <name evidence="13" type="ORF">TUBRATIS_003040</name>
</gene>
<dbReference type="SUPFAM" id="SSF57783">
    <property type="entry name" value="Zinc beta-ribbon"/>
    <property type="match status" value="1"/>
</dbReference>
<dbReference type="AlphaFoldDB" id="A0A437AQ01"/>
<comment type="similarity">
    <text evidence="2">Belongs to the TFIIB family.</text>
</comment>
<evidence type="ECO:0000256" key="11">
    <source>
        <dbReference type="PROSITE-ProRule" id="PRU00469"/>
    </source>
</evidence>
<dbReference type="InterPro" id="IPR036915">
    <property type="entry name" value="Cyclin-like_sf"/>
</dbReference>
<evidence type="ECO:0000256" key="9">
    <source>
        <dbReference type="ARBA" id="ARBA00023242"/>
    </source>
</evidence>
<feature type="domain" description="TFIIB-type" evidence="12">
    <location>
        <begin position="1"/>
        <end position="30"/>
    </location>
</feature>
<dbReference type="InterPro" id="IPR013150">
    <property type="entry name" value="TFIIB_cyclin"/>
</dbReference>
<dbReference type="GO" id="GO:0001006">
    <property type="term" value="F:RNA polymerase III type 3 promoter sequence-specific DNA binding"/>
    <property type="evidence" value="ECO:0007669"/>
    <property type="project" value="TreeGrafter"/>
</dbReference>
<dbReference type="GO" id="GO:0070897">
    <property type="term" value="P:transcription preinitiation complex assembly"/>
    <property type="evidence" value="ECO:0007669"/>
    <property type="project" value="InterPro"/>
</dbReference>
<dbReference type="Pfam" id="PF08271">
    <property type="entry name" value="Zn_Ribbon_TF"/>
    <property type="match status" value="1"/>
</dbReference>
<dbReference type="Pfam" id="PF00382">
    <property type="entry name" value="TFIIB"/>
    <property type="match status" value="2"/>
</dbReference>
<keyword evidence="13" id="KW-0396">Initiation factor</keyword>
<proteinExistence type="inferred from homology"/>
<dbReference type="PROSITE" id="PS51134">
    <property type="entry name" value="ZF_TFIIB"/>
    <property type="match status" value="1"/>
</dbReference>
<dbReference type="OrthoDB" id="511529at2759"/>
<dbReference type="PANTHER" id="PTHR11618:SF4">
    <property type="entry name" value="TRANSCRIPTION FACTOR IIIB 90 KDA SUBUNIT"/>
    <property type="match status" value="1"/>
</dbReference>
<reference evidence="13 14" key="1">
    <citation type="submission" date="2018-10" db="EMBL/GenBank/DDBJ databases">
        <title>Draft genome sequence of the microsporidian Tubulinosema ratisbonensis.</title>
        <authorList>
            <person name="Polonais V."/>
            <person name="Peyretaillade E."/>
            <person name="Niehus S."/>
            <person name="Wawrzyniak I."/>
            <person name="Franchet A."/>
            <person name="Gaspin C."/>
            <person name="Reichstadt M."/>
            <person name="Belser C."/>
            <person name="Labadie K."/>
            <person name="Delbac F."/>
            <person name="Ferrandon D."/>
        </authorList>
    </citation>
    <scope>NUCLEOTIDE SEQUENCE [LARGE SCALE GENOMIC DNA]</scope>
    <source>
        <strain evidence="13 14">Franzen</strain>
    </source>
</reference>
<dbReference type="GO" id="GO:0000995">
    <property type="term" value="F:RNA polymerase III general transcription initiation factor activity"/>
    <property type="evidence" value="ECO:0007669"/>
    <property type="project" value="TreeGrafter"/>
</dbReference>
<dbReference type="PRINTS" id="PR00685">
    <property type="entry name" value="TIFACTORIIB"/>
</dbReference>
<dbReference type="Gene3D" id="1.10.472.10">
    <property type="entry name" value="Cyclin-like"/>
    <property type="match status" value="2"/>
</dbReference>
<keyword evidence="8" id="KW-0804">Transcription</keyword>
<evidence type="ECO:0000256" key="1">
    <source>
        <dbReference type="ARBA" id="ARBA00004123"/>
    </source>
</evidence>
<dbReference type="InterPro" id="IPR013137">
    <property type="entry name" value="Znf_TFIIB"/>
</dbReference>
<dbReference type="EMBL" id="RCSS01000075">
    <property type="protein sequence ID" value="RVD93178.1"/>
    <property type="molecule type" value="Genomic_DNA"/>
</dbReference>
<evidence type="ECO:0000256" key="8">
    <source>
        <dbReference type="ARBA" id="ARBA00023163"/>
    </source>
</evidence>
<dbReference type="Gene3D" id="2.20.25.10">
    <property type="match status" value="1"/>
</dbReference>
<accession>A0A437AQ01</accession>
<dbReference type="GO" id="GO:0005634">
    <property type="term" value="C:nucleus"/>
    <property type="evidence" value="ECO:0007669"/>
    <property type="project" value="UniProtKB-SubCell"/>
</dbReference>
<organism evidence="13 14">
    <name type="scientific">Tubulinosema ratisbonensis</name>
    <dbReference type="NCBI Taxonomy" id="291195"/>
    <lineage>
        <taxon>Eukaryota</taxon>
        <taxon>Fungi</taxon>
        <taxon>Fungi incertae sedis</taxon>
        <taxon>Microsporidia</taxon>
        <taxon>Tubulinosematoidea</taxon>
        <taxon>Tubulinosematidae</taxon>
        <taxon>Tubulinosema</taxon>
    </lineage>
</organism>
<protein>
    <recommendedName>
        <fullName evidence="10">B-related factor 1</fullName>
    </recommendedName>
</protein>
<evidence type="ECO:0000256" key="10">
    <source>
        <dbReference type="ARBA" id="ARBA00031009"/>
    </source>
</evidence>
<dbReference type="Proteomes" id="UP000282876">
    <property type="component" value="Unassembled WGS sequence"/>
</dbReference>
<dbReference type="InterPro" id="IPR011665">
    <property type="entry name" value="BRF1_TBP-bd_dom"/>
</dbReference>
<evidence type="ECO:0000256" key="4">
    <source>
        <dbReference type="ARBA" id="ARBA00022771"/>
    </source>
</evidence>
<dbReference type="GO" id="GO:0000126">
    <property type="term" value="C:transcription factor TFIIIB complex"/>
    <property type="evidence" value="ECO:0007669"/>
    <property type="project" value="TreeGrafter"/>
</dbReference>
<name>A0A437AQ01_9MICR</name>
<evidence type="ECO:0000256" key="3">
    <source>
        <dbReference type="ARBA" id="ARBA00022723"/>
    </source>
</evidence>
<dbReference type="Gene3D" id="1.20.5.650">
    <property type="entry name" value="Single helix bin"/>
    <property type="match status" value="1"/>
</dbReference>
<dbReference type="PANTHER" id="PTHR11618">
    <property type="entry name" value="TRANSCRIPTION INITIATION FACTOR IIB-RELATED"/>
    <property type="match status" value="1"/>
</dbReference>
<keyword evidence="9" id="KW-0539">Nucleus</keyword>
<comment type="subcellular location">
    <subcellularLocation>
        <location evidence="1">Nucleus</location>
    </subcellularLocation>
</comment>
<dbReference type="VEuPathDB" id="MicrosporidiaDB:TUBRATIS_003040"/>
<sequence length="404" mass="46521">MNCSNCNSSTFFTDYARCEKICEACGYVIQDNQLTSSLAFSSENGVSSLTGKIIEITQSFTKVNNTFIHSTSYNIENKIQSICTLLGLTSDFGQSAFRWYKLSLQYNISKAKGIIYTLSACIYLVCRQKKTPHFLIDFAHSLNINPFLVGRVFSKLVKYLNLSVEHNDPSIFLPRYFTKLKYINTEILSLSLRIIMRMKSDWISTGRRPNNLCGVSLLIAGRVYNEEKSVNEIALVVNGTVSTINKRLKELLLTETANLTINEFLSVWLEKEEDPPVLKQRKKNKIKKIMKNKENTSKENVQINLTENNNKEICDPNTLFTFDSDEDSELKNCLLTNEESKVRESLWNEMYSEFMQWKEKRIVEKKPVKKKKRVNSVGEAIKVCLEEKKLTNKIDFSAIKKLFE</sequence>
<evidence type="ECO:0000313" key="13">
    <source>
        <dbReference type="EMBL" id="RVD93178.1"/>
    </source>
</evidence>
<dbReference type="InterPro" id="IPR013763">
    <property type="entry name" value="Cyclin-like_dom"/>
</dbReference>
<dbReference type="STRING" id="291195.A0A437AQ01"/>
<dbReference type="GO" id="GO:0008270">
    <property type="term" value="F:zinc ion binding"/>
    <property type="evidence" value="ECO:0007669"/>
    <property type="project" value="UniProtKB-KW"/>
</dbReference>
<evidence type="ECO:0000256" key="2">
    <source>
        <dbReference type="ARBA" id="ARBA00010857"/>
    </source>
</evidence>
<evidence type="ECO:0000256" key="7">
    <source>
        <dbReference type="ARBA" id="ARBA00023159"/>
    </source>
</evidence>
<evidence type="ECO:0000259" key="12">
    <source>
        <dbReference type="PROSITE" id="PS51134"/>
    </source>
</evidence>
<dbReference type="SUPFAM" id="SSF47954">
    <property type="entry name" value="Cyclin-like"/>
    <property type="match status" value="2"/>
</dbReference>
<keyword evidence="5" id="KW-0862">Zinc</keyword>
<keyword evidence="14" id="KW-1185">Reference proteome</keyword>
<evidence type="ECO:0000256" key="5">
    <source>
        <dbReference type="ARBA" id="ARBA00022833"/>
    </source>
</evidence>
<comment type="caution">
    <text evidence="13">The sequence shown here is derived from an EMBL/GenBank/DDBJ whole genome shotgun (WGS) entry which is preliminary data.</text>
</comment>